<evidence type="ECO:0000256" key="4">
    <source>
        <dbReference type="ARBA" id="ARBA00022840"/>
    </source>
</evidence>
<dbReference type="InterPro" id="IPR003959">
    <property type="entry name" value="ATPase_AAA_core"/>
</dbReference>
<organism evidence="11 12">
    <name type="scientific">Thermodesulfobium narugense DSM 14796</name>
    <dbReference type="NCBI Taxonomy" id="747365"/>
    <lineage>
        <taxon>Bacteria</taxon>
        <taxon>Pseudomonadati</taxon>
        <taxon>Thermodesulfobiota</taxon>
        <taxon>Thermodesulfobiia</taxon>
        <taxon>Thermodesulfobiales</taxon>
        <taxon>Thermodesulfobiaceae</taxon>
        <taxon>Thermodesulfobium</taxon>
    </lineage>
</organism>
<keyword evidence="12" id="KW-1185">Reference proteome</keyword>
<dbReference type="InterPro" id="IPR027417">
    <property type="entry name" value="P-loop_NTPase"/>
</dbReference>
<comment type="similarity">
    <text evidence="1 8">Belongs to the ClpA/ClpB family.</text>
</comment>
<dbReference type="PROSITE" id="PS51903">
    <property type="entry name" value="CLP_R"/>
    <property type="match status" value="1"/>
</dbReference>
<dbReference type="HOGENOM" id="CLU_005070_4_1_9"/>
<dbReference type="InterPro" id="IPR018368">
    <property type="entry name" value="ClpA/B_CS1"/>
</dbReference>
<evidence type="ECO:0000256" key="9">
    <source>
        <dbReference type="SAM" id="Coils"/>
    </source>
</evidence>
<dbReference type="OrthoDB" id="9803641at2"/>
<dbReference type="CDD" id="cd00009">
    <property type="entry name" value="AAA"/>
    <property type="match status" value="1"/>
</dbReference>
<keyword evidence="5 8" id="KW-0143">Chaperone</keyword>
<dbReference type="KEGG" id="tnr:Thena_0784"/>
<proteinExistence type="inferred from homology"/>
<dbReference type="GO" id="GO:0034605">
    <property type="term" value="P:cellular response to heat"/>
    <property type="evidence" value="ECO:0007669"/>
    <property type="project" value="TreeGrafter"/>
</dbReference>
<dbReference type="Gene3D" id="1.10.8.60">
    <property type="match status" value="2"/>
</dbReference>
<evidence type="ECO:0000256" key="1">
    <source>
        <dbReference type="ARBA" id="ARBA00008675"/>
    </source>
</evidence>
<dbReference type="FunFam" id="3.40.50.300:FF:000025">
    <property type="entry name" value="ATP-dependent Clp protease subunit"/>
    <property type="match status" value="1"/>
</dbReference>
<evidence type="ECO:0000256" key="6">
    <source>
        <dbReference type="ARBA" id="ARBA00026057"/>
    </source>
</evidence>
<reference evidence="11 12" key="1">
    <citation type="submission" date="2011-04" db="EMBL/GenBank/DDBJ databases">
        <title>The complete genome of Thermodesulfobium narugense DSM 14796.</title>
        <authorList>
            <consortium name="US DOE Joint Genome Institute (JGI-PGF)"/>
            <person name="Lucas S."/>
            <person name="Han J."/>
            <person name="Lapidus A."/>
            <person name="Bruce D."/>
            <person name="Goodwin L."/>
            <person name="Pitluck S."/>
            <person name="Peters L."/>
            <person name="Kyrpides N."/>
            <person name="Mavromatis K."/>
            <person name="Pagani I."/>
            <person name="Ivanova N."/>
            <person name="Ovchinnikova G."/>
            <person name="Zhang X."/>
            <person name="Saunders L."/>
            <person name="Detter J.C."/>
            <person name="Tapia R."/>
            <person name="Han C."/>
            <person name="Land M."/>
            <person name="Hauser L."/>
            <person name="Markowitz V."/>
            <person name="Cheng J.-F."/>
            <person name="Hugenholtz P."/>
            <person name="Woyke T."/>
            <person name="Wu D."/>
            <person name="Spring S."/>
            <person name="Schroeder M."/>
            <person name="Brambilla E."/>
            <person name="Klenk H.-P."/>
            <person name="Eisen J.A."/>
        </authorList>
    </citation>
    <scope>NUCLEOTIDE SEQUENCE [LARGE SCALE GENOMIC DNA]</scope>
    <source>
        <strain evidence="11 12">DSM 14796</strain>
    </source>
</reference>
<dbReference type="GO" id="GO:0005524">
    <property type="term" value="F:ATP binding"/>
    <property type="evidence" value="ECO:0007669"/>
    <property type="project" value="UniProtKB-KW"/>
</dbReference>
<name>M1E4Q7_9BACT</name>
<feature type="domain" description="Clp R" evidence="10">
    <location>
        <begin position="3"/>
        <end position="149"/>
    </location>
</feature>
<evidence type="ECO:0000256" key="5">
    <source>
        <dbReference type="ARBA" id="ARBA00023186"/>
    </source>
</evidence>
<evidence type="ECO:0000256" key="3">
    <source>
        <dbReference type="ARBA" id="ARBA00022741"/>
    </source>
</evidence>
<dbReference type="SUPFAM" id="SSF81923">
    <property type="entry name" value="Double Clp-N motif"/>
    <property type="match status" value="1"/>
</dbReference>
<dbReference type="InterPro" id="IPR028299">
    <property type="entry name" value="ClpA/B_CS2"/>
</dbReference>
<dbReference type="STRING" id="747365.Thena_0784"/>
<dbReference type="AlphaFoldDB" id="M1E4Q7"/>
<dbReference type="PROSITE" id="PS00871">
    <property type="entry name" value="CLPAB_2"/>
    <property type="match status" value="1"/>
</dbReference>
<dbReference type="InterPro" id="IPR019489">
    <property type="entry name" value="Clp_ATPase_C"/>
</dbReference>
<comment type="subunit">
    <text evidence="6">Homohexamer. The oligomerization is ATP-dependent.</text>
</comment>
<dbReference type="Pfam" id="PF10431">
    <property type="entry name" value="ClpB_D2-small"/>
    <property type="match status" value="1"/>
</dbReference>
<dbReference type="FunFam" id="3.40.50.300:FF:000010">
    <property type="entry name" value="Chaperone clpB 1, putative"/>
    <property type="match status" value="1"/>
</dbReference>
<dbReference type="GO" id="GO:0016887">
    <property type="term" value="F:ATP hydrolysis activity"/>
    <property type="evidence" value="ECO:0007669"/>
    <property type="project" value="InterPro"/>
</dbReference>
<sequence>MNPDKFTEQLRDSLESSQRVLMKFQNSQLDVEHLLYAMLTQQDGLVGKVLTRAGINKNDIKNRLESILNRLPKIQYSSSTPQIYITPSLKKVLDIAEEEAIRLKDEFVGVDHVLIAIVKEGESPASRLLNEYGITEEKVYQILKDIRGTQRVTDPGAEEKYQALEKYTRNLTQLALEGKLDPVIGRDEEIERVMQILSRRTKNNPVLIGEPGVGKTAIVDGIAQKIASNDVPEILKGKQLLALDMGALIAGTKFRGEFEERLKTIIDSVTKTQNYILFIDELHTVVGAGAAEGAIDASNLLKPALARGELRVIGATTLDEYKKYIEKDPALERRFQPVFVKEPSVDDTISILKGLRDKYEAHHRVKITDEAIESAAHLSERYISDRFLPDKAIDLIDEAAAKVRIQLSNMPTELKEMENKLSRLYQEGQEAVKREDYELAAKLKSESEALSKEFKEKRDKWLIDKKVNEVVDKEDIANLVSKWTGIPVTELVQEEVDKLTNMESILHKRIIGQDEAVVAVSEAIRRSRSGLKDPRRPVGSFLFLGPTGVGKTELSKALAAFLFKDENALVRIDMSEYMEKHSVSRLVGAPPGYVGYEEGGQLTEVIRRRPYSVILLDEIEKAHPDVFNILLQVLDDGRLTDGKGRTIDFRNTVIIMTSNLGSDILLNSNVEDEREFEKAKNRVLSLLNSTFRPEFLNRIDEIVVFKPLSRSDIEKIVELILNDIQERLNEKKIKLILTEEAKKFFAKEGYEPTMGARPLKRYIQKNLENLIAKELLNNKIKEGDTVKIVVDNNKIGLVVE</sequence>
<dbReference type="Proteomes" id="UP000011765">
    <property type="component" value="Chromosome"/>
</dbReference>
<keyword evidence="2 7" id="KW-0677">Repeat</keyword>
<evidence type="ECO:0000256" key="7">
    <source>
        <dbReference type="PROSITE-ProRule" id="PRU01251"/>
    </source>
</evidence>
<dbReference type="Pfam" id="PF07724">
    <property type="entry name" value="AAA_2"/>
    <property type="match status" value="1"/>
</dbReference>
<dbReference type="Pfam" id="PF00004">
    <property type="entry name" value="AAA"/>
    <property type="match status" value="1"/>
</dbReference>
<keyword evidence="4 8" id="KW-0067">ATP-binding</keyword>
<evidence type="ECO:0000313" key="12">
    <source>
        <dbReference type="Proteomes" id="UP000011765"/>
    </source>
</evidence>
<dbReference type="RefSeq" id="WP_013756143.1">
    <property type="nucleotide sequence ID" value="NC_015499.1"/>
</dbReference>
<accession>M1E4Q7</accession>
<protein>
    <submittedName>
        <fullName evidence="11">ATPase AAA-2 domain protein</fullName>
    </submittedName>
</protein>
<dbReference type="SMART" id="SM01086">
    <property type="entry name" value="ClpB_D2-small"/>
    <property type="match status" value="1"/>
</dbReference>
<evidence type="ECO:0000256" key="8">
    <source>
        <dbReference type="RuleBase" id="RU004432"/>
    </source>
</evidence>
<dbReference type="PRINTS" id="PR00300">
    <property type="entry name" value="CLPPROTEASEA"/>
</dbReference>
<dbReference type="PROSITE" id="PS00870">
    <property type="entry name" value="CLPAB_1"/>
    <property type="match status" value="1"/>
</dbReference>
<dbReference type="InterPro" id="IPR003593">
    <property type="entry name" value="AAA+_ATPase"/>
</dbReference>
<dbReference type="SUPFAM" id="SSF52540">
    <property type="entry name" value="P-loop containing nucleoside triphosphate hydrolases"/>
    <property type="match status" value="2"/>
</dbReference>
<dbReference type="InterPro" id="IPR041546">
    <property type="entry name" value="ClpA/ClpB_AAA_lid"/>
</dbReference>
<dbReference type="Gene3D" id="4.10.860.10">
    <property type="entry name" value="UVR domain"/>
    <property type="match status" value="1"/>
</dbReference>
<dbReference type="eggNOG" id="COG0542">
    <property type="taxonomic scope" value="Bacteria"/>
</dbReference>
<dbReference type="PANTHER" id="PTHR11638">
    <property type="entry name" value="ATP-DEPENDENT CLP PROTEASE"/>
    <property type="match status" value="1"/>
</dbReference>
<dbReference type="EMBL" id="CP002690">
    <property type="protein sequence ID" value="AEE14417.1"/>
    <property type="molecule type" value="Genomic_DNA"/>
</dbReference>
<dbReference type="SMART" id="SM00382">
    <property type="entry name" value="AAA"/>
    <property type="match status" value="2"/>
</dbReference>
<gene>
    <name evidence="11" type="ORF">Thena_0784</name>
</gene>
<dbReference type="Gene3D" id="3.40.50.300">
    <property type="entry name" value="P-loop containing nucleotide triphosphate hydrolases"/>
    <property type="match status" value="2"/>
</dbReference>
<dbReference type="CDD" id="cd19499">
    <property type="entry name" value="RecA-like_ClpB_Hsp104-like"/>
    <property type="match status" value="1"/>
</dbReference>
<dbReference type="InterPro" id="IPR036628">
    <property type="entry name" value="Clp_N_dom_sf"/>
</dbReference>
<evidence type="ECO:0000313" key="11">
    <source>
        <dbReference type="EMBL" id="AEE14417.1"/>
    </source>
</evidence>
<dbReference type="GO" id="GO:0005737">
    <property type="term" value="C:cytoplasm"/>
    <property type="evidence" value="ECO:0007669"/>
    <property type="project" value="TreeGrafter"/>
</dbReference>
<dbReference type="InterPro" id="IPR001270">
    <property type="entry name" value="ClpA/B"/>
</dbReference>
<keyword evidence="9" id="KW-0175">Coiled coil</keyword>
<dbReference type="InterPro" id="IPR004176">
    <property type="entry name" value="Clp_R_N"/>
</dbReference>
<keyword evidence="3 8" id="KW-0547">Nucleotide-binding</keyword>
<dbReference type="FunFam" id="1.10.8.60:FF:000017">
    <property type="entry name" value="ATP-dependent chaperone ClpB"/>
    <property type="match status" value="1"/>
</dbReference>
<dbReference type="InterPro" id="IPR050130">
    <property type="entry name" value="ClpA_ClpB"/>
</dbReference>
<dbReference type="PANTHER" id="PTHR11638:SF18">
    <property type="entry name" value="HEAT SHOCK PROTEIN 104"/>
    <property type="match status" value="1"/>
</dbReference>
<dbReference type="Gene3D" id="1.10.1780.10">
    <property type="entry name" value="Clp, N-terminal domain"/>
    <property type="match status" value="1"/>
</dbReference>
<dbReference type="Pfam" id="PF02861">
    <property type="entry name" value="Clp_N"/>
    <property type="match status" value="1"/>
</dbReference>
<feature type="coiled-coil region" evidence="9">
    <location>
        <begin position="407"/>
        <end position="460"/>
    </location>
</feature>
<evidence type="ECO:0000259" key="10">
    <source>
        <dbReference type="PROSITE" id="PS51903"/>
    </source>
</evidence>
<dbReference type="Pfam" id="PF17871">
    <property type="entry name" value="AAA_lid_9"/>
    <property type="match status" value="1"/>
</dbReference>
<evidence type="ECO:0000256" key="2">
    <source>
        <dbReference type="ARBA" id="ARBA00022737"/>
    </source>
</evidence>